<proteinExistence type="predicted"/>
<gene>
    <name evidence="1" type="ORF">GCM10023093_14970</name>
</gene>
<name>A0ABP8NE99_9BACT</name>
<dbReference type="RefSeq" id="WP_345080949.1">
    <property type="nucleotide sequence ID" value="NZ_BAABFA010000010.1"/>
</dbReference>
<keyword evidence="2" id="KW-1185">Reference proteome</keyword>
<dbReference type="Proteomes" id="UP001500067">
    <property type="component" value="Unassembled WGS sequence"/>
</dbReference>
<dbReference type="PANTHER" id="PTHR35866:SF1">
    <property type="entry name" value="YKGJ FAMILY CYSTEINE CLUSTER PROTEIN"/>
    <property type="match status" value="1"/>
</dbReference>
<dbReference type="Pfam" id="PF03692">
    <property type="entry name" value="CxxCxxCC"/>
    <property type="match status" value="1"/>
</dbReference>
<dbReference type="InterPro" id="IPR005358">
    <property type="entry name" value="Puta_zinc/iron-chelating_dom"/>
</dbReference>
<reference evidence="2" key="1">
    <citation type="journal article" date="2019" name="Int. J. Syst. Evol. Microbiol.">
        <title>The Global Catalogue of Microorganisms (GCM) 10K type strain sequencing project: providing services to taxonomists for standard genome sequencing and annotation.</title>
        <authorList>
            <consortium name="The Broad Institute Genomics Platform"/>
            <consortium name="The Broad Institute Genome Sequencing Center for Infectious Disease"/>
            <person name="Wu L."/>
            <person name="Ma J."/>
        </authorList>
    </citation>
    <scope>NUCLEOTIDE SEQUENCE [LARGE SCALE GENOMIC DNA]</scope>
    <source>
        <strain evidence="2">JCM 32105</strain>
    </source>
</reference>
<evidence type="ECO:0000313" key="1">
    <source>
        <dbReference type="EMBL" id="GAA4464500.1"/>
    </source>
</evidence>
<dbReference type="EMBL" id="BAABFA010000010">
    <property type="protein sequence ID" value="GAA4464500.1"/>
    <property type="molecule type" value="Genomic_DNA"/>
</dbReference>
<evidence type="ECO:0000313" key="2">
    <source>
        <dbReference type="Proteomes" id="UP001500067"/>
    </source>
</evidence>
<protein>
    <submittedName>
        <fullName evidence="1">YkgJ family cysteine cluster protein</fullName>
    </submittedName>
</protein>
<sequence length="167" mass="19446">MDLKKFKIAAARKQEKLTRFLKQLEELVPDDMQEIVADADAAMWRETDCTTCANCCKTMSPTFSKEDVMRIAAHVGMTPKAFRDKWLYKDETGDWMNKQQPCQFLVDNKCSIYEVRPVDCAQFPHHNLVPFDVYGDTYAANIMHCPATLTLVDKVRKKVEREYEWPK</sequence>
<comment type="caution">
    <text evidence="1">The sequence shown here is derived from an EMBL/GenBank/DDBJ whole genome shotgun (WGS) entry which is preliminary data.</text>
</comment>
<accession>A0ABP8NE99</accession>
<organism evidence="1 2">
    <name type="scientific">Nemorincola caseinilytica</name>
    <dbReference type="NCBI Taxonomy" id="2054315"/>
    <lineage>
        <taxon>Bacteria</taxon>
        <taxon>Pseudomonadati</taxon>
        <taxon>Bacteroidota</taxon>
        <taxon>Chitinophagia</taxon>
        <taxon>Chitinophagales</taxon>
        <taxon>Chitinophagaceae</taxon>
        <taxon>Nemorincola</taxon>
    </lineage>
</organism>
<dbReference type="PANTHER" id="PTHR35866">
    <property type="entry name" value="PUTATIVE-RELATED"/>
    <property type="match status" value="1"/>
</dbReference>